<dbReference type="SMART" id="SM00322">
    <property type="entry name" value="KH"/>
    <property type="match status" value="1"/>
</dbReference>
<name>A0A177B197_9BILA</name>
<dbReference type="InterPro" id="IPR055256">
    <property type="entry name" value="KH_1_KHDC4/BBP-like"/>
</dbReference>
<reference evidence="5 6" key="1">
    <citation type="submission" date="2016-04" db="EMBL/GenBank/DDBJ databases">
        <title>The genome of Intoshia linei affirms orthonectids as highly simplified spiralians.</title>
        <authorList>
            <person name="Mikhailov K.V."/>
            <person name="Slusarev G.S."/>
            <person name="Nikitin M.A."/>
            <person name="Logacheva M.D."/>
            <person name="Penin A."/>
            <person name="Aleoshin V."/>
            <person name="Panchin Y.V."/>
        </authorList>
    </citation>
    <scope>NUCLEOTIDE SEQUENCE [LARGE SCALE GENOMIC DNA]</scope>
    <source>
        <strain evidence="5">Intl2013</strain>
        <tissue evidence="5">Whole animal</tissue>
    </source>
</reference>
<dbReference type="PANTHER" id="PTHR11208">
    <property type="entry name" value="RNA-BINDING PROTEIN RELATED"/>
    <property type="match status" value="1"/>
</dbReference>
<accession>A0A177B197</accession>
<dbReference type="OrthoDB" id="6777263at2759"/>
<comment type="caution">
    <text evidence="5">The sequence shown here is derived from an EMBL/GenBank/DDBJ whole genome shotgun (WGS) entry which is preliminary data.</text>
</comment>
<evidence type="ECO:0000256" key="1">
    <source>
        <dbReference type="ARBA" id="ARBA00022473"/>
    </source>
</evidence>
<dbReference type="SUPFAM" id="SSF54791">
    <property type="entry name" value="Eukaryotic type KH-domain (KH-domain type I)"/>
    <property type="match status" value="1"/>
</dbReference>
<dbReference type="InterPro" id="IPR004087">
    <property type="entry name" value="KH_dom"/>
</dbReference>
<dbReference type="AlphaFoldDB" id="A0A177B197"/>
<dbReference type="Pfam" id="PF22675">
    <property type="entry name" value="KH-I_KHDC4-BBP"/>
    <property type="match status" value="1"/>
</dbReference>
<keyword evidence="1" id="KW-0217">Developmental protein</keyword>
<dbReference type="PROSITE" id="PS50084">
    <property type="entry name" value="KH_TYPE_1"/>
    <property type="match status" value="1"/>
</dbReference>
<dbReference type="GO" id="GO:0005634">
    <property type="term" value="C:nucleus"/>
    <property type="evidence" value="ECO:0007669"/>
    <property type="project" value="TreeGrafter"/>
</dbReference>
<evidence type="ECO:0000256" key="3">
    <source>
        <dbReference type="PROSITE-ProRule" id="PRU00117"/>
    </source>
</evidence>
<feature type="domain" description="K Homology" evidence="4">
    <location>
        <begin position="105"/>
        <end position="222"/>
    </location>
</feature>
<dbReference type="Gene3D" id="1.20.5.4010">
    <property type="match status" value="1"/>
</dbReference>
<evidence type="ECO:0000256" key="2">
    <source>
        <dbReference type="ARBA" id="ARBA00022884"/>
    </source>
</evidence>
<organism evidence="5 6">
    <name type="scientific">Intoshia linei</name>
    <dbReference type="NCBI Taxonomy" id="1819745"/>
    <lineage>
        <taxon>Eukaryota</taxon>
        <taxon>Metazoa</taxon>
        <taxon>Spiralia</taxon>
        <taxon>Lophotrochozoa</taxon>
        <taxon>Mesozoa</taxon>
        <taxon>Orthonectida</taxon>
        <taxon>Rhopaluridae</taxon>
        <taxon>Intoshia</taxon>
    </lineage>
</organism>
<dbReference type="InterPro" id="IPR045071">
    <property type="entry name" value="BBP-like"/>
</dbReference>
<dbReference type="EMBL" id="LWCA01000719">
    <property type="protein sequence ID" value="OAF67214.1"/>
    <property type="molecule type" value="Genomic_DNA"/>
</dbReference>
<evidence type="ECO:0000313" key="5">
    <source>
        <dbReference type="EMBL" id="OAF67214.1"/>
    </source>
</evidence>
<dbReference type="Proteomes" id="UP000078046">
    <property type="component" value="Unassembled WGS sequence"/>
</dbReference>
<dbReference type="Gene3D" id="3.30.1370.10">
    <property type="entry name" value="K Homology domain, type 1"/>
    <property type="match status" value="1"/>
</dbReference>
<dbReference type="PANTHER" id="PTHR11208:SF125">
    <property type="entry name" value="KH DOMAIN-CONTAINING RNA-BINDING PROTEIN QKI"/>
    <property type="match status" value="1"/>
</dbReference>
<dbReference type="GO" id="GO:0048024">
    <property type="term" value="P:regulation of mRNA splicing, via spliceosome"/>
    <property type="evidence" value="ECO:0007669"/>
    <property type="project" value="TreeGrafter"/>
</dbReference>
<evidence type="ECO:0000313" key="6">
    <source>
        <dbReference type="Proteomes" id="UP000078046"/>
    </source>
</evidence>
<protein>
    <submittedName>
        <fullName evidence="5">KH domain-containing protein</fullName>
    </submittedName>
</protein>
<dbReference type="InterPro" id="IPR036612">
    <property type="entry name" value="KH_dom_type_1_sf"/>
</dbReference>
<sequence>MEENHDKNSKKEQELHFNEFMDKINASSSKCNVQKNKSEFNSSNVTPNYLTQLLKDQQTLIMMPALFLHVERLLEDEILRSRAVLYQSNSAHDIHNLPEPSGTPTMLKEKIYIPVNQYPENASLSAAKNLKFHYRYNYVFYDNYNFVGRILGPRGMTAKQLEQETGCKIMVRGKGSIRDKKMESINRGKANWEHLNDDLHVLITVEDTNNRADVKMQCAIREINKLLIPAVSS</sequence>
<keyword evidence="2 3" id="KW-0694">RNA-binding</keyword>
<gene>
    <name evidence="5" type="ORF">A3Q56_05065</name>
</gene>
<dbReference type="GO" id="GO:0003729">
    <property type="term" value="F:mRNA binding"/>
    <property type="evidence" value="ECO:0007669"/>
    <property type="project" value="TreeGrafter"/>
</dbReference>
<evidence type="ECO:0000259" key="4">
    <source>
        <dbReference type="SMART" id="SM00322"/>
    </source>
</evidence>
<proteinExistence type="predicted"/>
<dbReference type="Pfam" id="PF16544">
    <property type="entry name" value="STAR_dimer"/>
    <property type="match status" value="1"/>
</dbReference>
<dbReference type="InterPro" id="IPR032377">
    <property type="entry name" value="STAR_dimer"/>
</dbReference>
<keyword evidence="6" id="KW-1185">Reference proteome</keyword>